<proteinExistence type="predicted"/>
<dbReference type="EMBL" id="JAUQOO010000011">
    <property type="protein sequence ID" value="MDO7928248.1"/>
    <property type="molecule type" value="Genomic_DNA"/>
</dbReference>
<organism evidence="1 2">
    <name type="scientific">Pseudomonas serbiensis</name>
    <dbReference type="NCBI Taxonomy" id="3064350"/>
    <lineage>
        <taxon>Bacteria</taxon>
        <taxon>Pseudomonadati</taxon>
        <taxon>Pseudomonadota</taxon>
        <taxon>Gammaproteobacteria</taxon>
        <taxon>Pseudomonadales</taxon>
        <taxon>Pseudomonadaceae</taxon>
        <taxon>Pseudomonas</taxon>
    </lineage>
</organism>
<dbReference type="Gene3D" id="3.40.50.2300">
    <property type="match status" value="1"/>
</dbReference>
<accession>A0ABT9CTU8</accession>
<protein>
    <submittedName>
        <fullName evidence="1">Low molecular weight protein tyrosine phosphatase family protein</fullName>
    </submittedName>
</protein>
<keyword evidence="2" id="KW-1185">Reference proteome</keyword>
<dbReference type="InterPro" id="IPR016919">
    <property type="entry name" value="UCP029416_PTP"/>
</dbReference>
<evidence type="ECO:0000313" key="2">
    <source>
        <dbReference type="Proteomes" id="UP001223016"/>
    </source>
</evidence>
<dbReference type="RefSeq" id="WP_201019886.1">
    <property type="nucleotide sequence ID" value="NZ_JAUQOO010000011.1"/>
</dbReference>
<dbReference type="InterPro" id="IPR036196">
    <property type="entry name" value="Ptyr_pPase_sf"/>
</dbReference>
<reference evidence="1 2" key="1">
    <citation type="submission" date="2023-07" db="EMBL/GenBank/DDBJ databases">
        <title>Identification of four novel Pseudomonas species associated with bacterial leaf spot of cucurbits.</title>
        <authorList>
            <person name="Fullem K.R."/>
        </authorList>
    </citation>
    <scope>NUCLEOTIDE SEQUENCE [LARGE SCALE GENOMIC DNA]</scope>
    <source>
        <strain evidence="1 2">KFB 138</strain>
    </source>
</reference>
<dbReference type="SUPFAM" id="SSF52788">
    <property type="entry name" value="Phosphotyrosine protein phosphatases I"/>
    <property type="match status" value="1"/>
</dbReference>
<evidence type="ECO:0000313" key="1">
    <source>
        <dbReference type="EMBL" id="MDO7928248.1"/>
    </source>
</evidence>
<dbReference type="Proteomes" id="UP001223016">
    <property type="component" value="Unassembled WGS sequence"/>
</dbReference>
<comment type="caution">
    <text evidence="1">The sequence shown here is derived from an EMBL/GenBank/DDBJ whole genome shotgun (WGS) entry which is preliminary data.</text>
</comment>
<sequence length="112" mass="12639">MLNVLFICGKNRLRSPTAEHVFAQWPGVETASAGVGRDADIPMDTESLEWADVVFVMEPAHRRKLAARFRKVLADKRIVCLDIPDDFEYMSPDLITILRTRVEPYLPAVNPG</sequence>
<gene>
    <name evidence="1" type="ORF">Q6A51_15760</name>
</gene>
<dbReference type="PIRSF" id="PIRSF029416">
    <property type="entry name" value="UCP029416_PTP"/>
    <property type="match status" value="1"/>
</dbReference>
<name>A0ABT9CTU8_9PSED</name>